<dbReference type="InterPro" id="IPR051554">
    <property type="entry name" value="Acetyltransferase_Eis"/>
</dbReference>
<dbReference type="SUPFAM" id="SSF55718">
    <property type="entry name" value="SCP-like"/>
    <property type="match status" value="1"/>
</dbReference>
<feature type="domain" description="N-acetyltransferase" evidence="1">
    <location>
        <begin position="3"/>
        <end position="147"/>
    </location>
</feature>
<dbReference type="Gene3D" id="3.40.630.30">
    <property type="match status" value="2"/>
</dbReference>
<keyword evidence="2" id="KW-0808">Transferase</keyword>
<dbReference type="InterPro" id="IPR000182">
    <property type="entry name" value="GNAT_dom"/>
</dbReference>
<dbReference type="GO" id="GO:0034069">
    <property type="term" value="F:aminoglycoside N-acetyltransferase activity"/>
    <property type="evidence" value="ECO:0007669"/>
    <property type="project" value="TreeGrafter"/>
</dbReference>
<accession>A0A1G7A7E0</accession>
<dbReference type="Pfam" id="PF13527">
    <property type="entry name" value="Acetyltransf_9"/>
    <property type="match status" value="1"/>
</dbReference>
<dbReference type="Proteomes" id="UP000198546">
    <property type="component" value="Chromosome i"/>
</dbReference>
<organism evidence="2 3">
    <name type="scientific">Auraticoccus monumenti</name>
    <dbReference type="NCBI Taxonomy" id="675864"/>
    <lineage>
        <taxon>Bacteria</taxon>
        <taxon>Bacillati</taxon>
        <taxon>Actinomycetota</taxon>
        <taxon>Actinomycetes</taxon>
        <taxon>Propionibacteriales</taxon>
        <taxon>Propionibacteriaceae</taxon>
        <taxon>Auraticoccus</taxon>
    </lineage>
</organism>
<evidence type="ECO:0000313" key="3">
    <source>
        <dbReference type="Proteomes" id="UP000198546"/>
    </source>
</evidence>
<dbReference type="PANTHER" id="PTHR37817">
    <property type="entry name" value="N-ACETYLTRANSFERASE EIS"/>
    <property type="match status" value="1"/>
</dbReference>
<dbReference type="RefSeq" id="WP_172804037.1">
    <property type="nucleotide sequence ID" value="NZ_LT629688.1"/>
</dbReference>
<dbReference type="InterPro" id="IPR041380">
    <property type="entry name" value="Acetyltransf_17"/>
</dbReference>
<dbReference type="Pfam" id="PF17668">
    <property type="entry name" value="Acetyltransf_17"/>
    <property type="match status" value="1"/>
</dbReference>
<dbReference type="PROSITE" id="PS51186">
    <property type="entry name" value="GNAT"/>
    <property type="match status" value="1"/>
</dbReference>
<dbReference type="STRING" id="675864.SAMN04489747_2532"/>
<evidence type="ECO:0000259" key="1">
    <source>
        <dbReference type="PROSITE" id="PS51186"/>
    </source>
</evidence>
<dbReference type="AlphaFoldDB" id="A0A1G7A7E0"/>
<reference evidence="2 3" key="1">
    <citation type="submission" date="2016-10" db="EMBL/GenBank/DDBJ databases">
        <authorList>
            <person name="de Groot N.N."/>
        </authorList>
    </citation>
    <scope>NUCLEOTIDE SEQUENCE [LARGE SCALE GENOMIC DNA]</scope>
    <source>
        <strain evidence="2 3">MON 2.2</strain>
    </source>
</reference>
<name>A0A1G7A7E0_9ACTN</name>
<dbReference type="SUPFAM" id="SSF55729">
    <property type="entry name" value="Acyl-CoA N-acyltransferases (Nat)"/>
    <property type="match status" value="1"/>
</dbReference>
<protein>
    <submittedName>
        <fullName evidence="2">Predicted acetyltransferase</fullName>
    </submittedName>
</protein>
<sequence length="391" mass="41452">MTTETRQLTSEDLRALHALGHEAFGIPRLAEDAEPDPLRPGHRVVGVVEDGRVLAAASGIDHRSYWHRTEVPSLGIGGVSVAVEHRGSGLLAGLLTDVHDTARSAGVALATLYPSAPGIYRGLGYEVVGHVLTLAVPTAVLAQVRVPDGVRLRRAELADVPAVRDLYRRWAAGYNGPLTRTGPAFPATDAELLAAPSGTTLVERDGELIGSCSFDRGHEVSPRAAIGVRDLVALEPDGYLALLASLGSSASVVGRVEIHTSGDDVVRLLTRSSDWEVVDRAPYMLAVLDVAGACTQRRWPQLAVRLDLTVADRDGEQGWSLELDGSGSATCEPAPVRPGAPVLTRRGLAARYAGSWSCHALRQAGLLHGDAGSDPLLDALFTGDFHVRDHF</sequence>
<dbReference type="PANTHER" id="PTHR37817:SF1">
    <property type="entry name" value="N-ACETYLTRANSFERASE EIS"/>
    <property type="match status" value="1"/>
</dbReference>
<dbReference type="InterPro" id="IPR036527">
    <property type="entry name" value="SCP2_sterol-bd_dom_sf"/>
</dbReference>
<proteinExistence type="predicted"/>
<dbReference type="Gene3D" id="3.30.1050.10">
    <property type="entry name" value="SCP2 sterol-binding domain"/>
    <property type="match status" value="1"/>
</dbReference>
<dbReference type="EMBL" id="LT629688">
    <property type="protein sequence ID" value="SDE10732.1"/>
    <property type="molecule type" value="Genomic_DNA"/>
</dbReference>
<dbReference type="InterPro" id="IPR016181">
    <property type="entry name" value="Acyl_CoA_acyltransferase"/>
</dbReference>
<keyword evidence="3" id="KW-1185">Reference proteome</keyword>
<gene>
    <name evidence="2" type="ORF">SAMN04489747_2532</name>
</gene>
<evidence type="ECO:0000313" key="2">
    <source>
        <dbReference type="EMBL" id="SDE10732.1"/>
    </source>
</evidence>
<dbReference type="GO" id="GO:0030649">
    <property type="term" value="P:aminoglycoside antibiotic catabolic process"/>
    <property type="evidence" value="ECO:0007669"/>
    <property type="project" value="TreeGrafter"/>
</dbReference>